<accession>A0ABN9FAC9</accession>
<organism evidence="1 2">
    <name type="scientific">Staurois parvus</name>
    <dbReference type="NCBI Taxonomy" id="386267"/>
    <lineage>
        <taxon>Eukaryota</taxon>
        <taxon>Metazoa</taxon>
        <taxon>Chordata</taxon>
        <taxon>Craniata</taxon>
        <taxon>Vertebrata</taxon>
        <taxon>Euteleostomi</taxon>
        <taxon>Amphibia</taxon>
        <taxon>Batrachia</taxon>
        <taxon>Anura</taxon>
        <taxon>Neobatrachia</taxon>
        <taxon>Ranoidea</taxon>
        <taxon>Ranidae</taxon>
        <taxon>Staurois</taxon>
    </lineage>
</organism>
<evidence type="ECO:0000313" key="1">
    <source>
        <dbReference type="EMBL" id="CAI9593984.1"/>
    </source>
</evidence>
<dbReference type="Proteomes" id="UP001162483">
    <property type="component" value="Unassembled WGS sequence"/>
</dbReference>
<reference evidence="1" key="1">
    <citation type="submission" date="2023-05" db="EMBL/GenBank/DDBJ databases">
        <authorList>
            <person name="Stuckert A."/>
        </authorList>
    </citation>
    <scope>NUCLEOTIDE SEQUENCE</scope>
</reference>
<evidence type="ECO:0000313" key="2">
    <source>
        <dbReference type="Proteomes" id="UP001162483"/>
    </source>
</evidence>
<dbReference type="EMBL" id="CATNWA010016606">
    <property type="protein sequence ID" value="CAI9593984.1"/>
    <property type="molecule type" value="Genomic_DNA"/>
</dbReference>
<sequence length="60" mass="6544">MVGMDLEQTGTRSRAPEYTCLRWRNPPGVYAGGKPDVKRQRAEAGMAGSVLDGWMSVMDG</sequence>
<proteinExistence type="predicted"/>
<name>A0ABN9FAC9_9NEOB</name>
<gene>
    <name evidence="1" type="ORF">SPARVUS_LOCUS11654418</name>
</gene>
<protein>
    <submittedName>
        <fullName evidence="1">Uncharacterized protein</fullName>
    </submittedName>
</protein>
<comment type="caution">
    <text evidence="1">The sequence shown here is derived from an EMBL/GenBank/DDBJ whole genome shotgun (WGS) entry which is preliminary data.</text>
</comment>
<keyword evidence="2" id="KW-1185">Reference proteome</keyword>